<dbReference type="GO" id="GO:0035871">
    <property type="term" value="P:protein K11-linked deubiquitination"/>
    <property type="evidence" value="ECO:0007669"/>
    <property type="project" value="TreeGrafter"/>
</dbReference>
<dbReference type="Pfam" id="PF02338">
    <property type="entry name" value="OTU"/>
    <property type="match status" value="1"/>
</dbReference>
<dbReference type="STRING" id="6293.A0A1I8EAV0"/>
<evidence type="ECO:0000256" key="2">
    <source>
        <dbReference type="ARBA" id="ARBA00005865"/>
    </source>
</evidence>
<dbReference type="GO" id="GO:0008270">
    <property type="term" value="F:zinc ion binding"/>
    <property type="evidence" value="ECO:0007669"/>
    <property type="project" value="UniProtKB-KW"/>
</dbReference>
<evidence type="ECO:0000256" key="4">
    <source>
        <dbReference type="ARBA" id="ARBA00022670"/>
    </source>
</evidence>
<reference evidence="12" key="1">
    <citation type="submission" date="2016-11" db="UniProtKB">
        <authorList>
            <consortium name="WormBaseParasite"/>
        </authorList>
    </citation>
    <scope>IDENTIFICATION</scope>
    <source>
        <strain evidence="12">pt0022</strain>
    </source>
</reference>
<keyword evidence="5" id="KW-0479">Metal-binding</keyword>
<dbReference type="GO" id="GO:0005634">
    <property type="term" value="C:nucleus"/>
    <property type="evidence" value="ECO:0007669"/>
    <property type="project" value="TreeGrafter"/>
</dbReference>
<evidence type="ECO:0000256" key="3">
    <source>
        <dbReference type="ARBA" id="ARBA00012759"/>
    </source>
</evidence>
<evidence type="ECO:0000256" key="10">
    <source>
        <dbReference type="ARBA" id="ARBA00022833"/>
    </source>
</evidence>
<dbReference type="PANTHER" id="PTHR13367:SF27">
    <property type="entry name" value="OTU DOMAIN-CONTAINING PROTEIN"/>
    <property type="match status" value="1"/>
</dbReference>
<dbReference type="GO" id="GO:0005737">
    <property type="term" value="C:cytoplasm"/>
    <property type="evidence" value="ECO:0007669"/>
    <property type="project" value="TreeGrafter"/>
</dbReference>
<feature type="domain" description="OTU" evidence="11">
    <location>
        <begin position="131"/>
        <end position="346"/>
    </location>
</feature>
<dbReference type="InterPro" id="IPR003323">
    <property type="entry name" value="OTU_dom"/>
</dbReference>
<evidence type="ECO:0000259" key="11">
    <source>
        <dbReference type="PROSITE" id="PS50802"/>
    </source>
</evidence>
<sequence>MNNDDDLIEAFVNETCTPRNTAVVFRKGQQWHYDNSLQYYYDCEKKENTVPQSYASNSSDKVDDSDVEESREYEETLCWPSYAFVLPNLFEQPADFRNYLEKDLIETSTLKRLENSGHLNWWCWNGSGQRMWPLSTTGDGNCLLHAASLSMWGIHDRQLMLRKILYEMLTRGSRRHVLWRRWRWTESQSNLQSGLVLTDEEWQREWDSVLHMAAAVPRTFTISEDNEPNKSEGTEQVYESLESIHVFALAHILKRPIIGTVIRVSLESLYFFNFLKFLIYLILRFLYIKVFPVVSDTVLRNAVGEELSPIPFGGIYLPLECPSNQCHRSPLVLCYDSAHFSALVTMRHTASNSLQSIIPITDRNRILLPLHFSVDPGPDFTWWKDSEDAEIAARIQLTEADKLSLICEYMDIVKIPVRRYSFRHNLTGIRLVNGEEGRKSMTLSCGDVFVTKDHSARLLSEIAQQIKKRLKIGRKKKNQLANAEQVTVSDLRSANLVIAARLHSNAHQYMEHMVDNYLCLAKERFEQSKNAPGMVSRQRARLSHSFSTSSLLVTCINKQCQKSASQSTNFLCSDCFEYQKQLMASFGCSQPGHLRSLRSCLSTTLRDSCDFSPRTGGSIKSNTMPSITMLSRTVSHTDGKGLRNARDTGPVSVPIAAGDNMQALQSDNPSSEHHCEHIAAGCEGIVHTVAVHYAHAQAEDVTTKVASIEGANGTLQNLE</sequence>
<dbReference type="EC" id="3.4.19.12" evidence="3"/>
<keyword evidence="10" id="KW-0862">Zinc</keyword>
<keyword evidence="9" id="KW-0788">Thiol protease</keyword>
<dbReference type="PANTHER" id="PTHR13367">
    <property type="entry name" value="UBIQUITIN THIOESTERASE"/>
    <property type="match status" value="1"/>
</dbReference>
<protein>
    <recommendedName>
        <fullName evidence="3">ubiquitinyl hydrolase 1</fullName>
        <ecNumber evidence="3">3.4.19.12</ecNumber>
    </recommendedName>
</protein>
<name>A0A1I8EAV0_WUCBA</name>
<dbReference type="CDD" id="cd22768">
    <property type="entry name" value="OTU_OTUD7"/>
    <property type="match status" value="1"/>
</dbReference>
<keyword evidence="7" id="KW-0833">Ubl conjugation pathway</keyword>
<organism evidence="12">
    <name type="scientific">Wuchereria bancrofti</name>
    <dbReference type="NCBI Taxonomy" id="6293"/>
    <lineage>
        <taxon>Eukaryota</taxon>
        <taxon>Metazoa</taxon>
        <taxon>Ecdysozoa</taxon>
        <taxon>Nematoda</taxon>
        <taxon>Chromadorea</taxon>
        <taxon>Rhabditida</taxon>
        <taxon>Spirurina</taxon>
        <taxon>Spiruromorpha</taxon>
        <taxon>Filarioidea</taxon>
        <taxon>Onchocercidae</taxon>
        <taxon>Wuchereria</taxon>
    </lineage>
</organism>
<evidence type="ECO:0000256" key="8">
    <source>
        <dbReference type="ARBA" id="ARBA00022801"/>
    </source>
</evidence>
<dbReference type="GO" id="GO:0070536">
    <property type="term" value="P:protein K63-linked deubiquitination"/>
    <property type="evidence" value="ECO:0007669"/>
    <property type="project" value="TreeGrafter"/>
</dbReference>
<evidence type="ECO:0000256" key="6">
    <source>
        <dbReference type="ARBA" id="ARBA00022771"/>
    </source>
</evidence>
<keyword evidence="4" id="KW-0645">Protease</keyword>
<comment type="catalytic activity">
    <reaction evidence="1">
        <text>Thiol-dependent hydrolysis of ester, thioester, amide, peptide and isopeptide bonds formed by the C-terminal Gly of ubiquitin (a 76-residue protein attached to proteins as an intracellular targeting signal).</text>
        <dbReference type="EC" id="3.4.19.12"/>
    </reaction>
</comment>
<keyword evidence="8" id="KW-0378">Hydrolase</keyword>
<evidence type="ECO:0000256" key="7">
    <source>
        <dbReference type="ARBA" id="ARBA00022786"/>
    </source>
</evidence>
<dbReference type="GO" id="GO:0071947">
    <property type="term" value="P:protein deubiquitination involved in ubiquitin-dependent protein catabolic process"/>
    <property type="evidence" value="ECO:0007669"/>
    <property type="project" value="TreeGrafter"/>
</dbReference>
<accession>A0A1I8EAV0</accession>
<keyword evidence="6" id="KW-0863">Zinc-finger</keyword>
<evidence type="ECO:0000313" key="12">
    <source>
        <dbReference type="WBParaSite" id="maker-PairedContig_1259-snap-gene-3.16-mRNA-1"/>
    </source>
</evidence>
<evidence type="ECO:0000256" key="9">
    <source>
        <dbReference type="ARBA" id="ARBA00022807"/>
    </source>
</evidence>
<dbReference type="WBParaSite" id="maker-PairedContig_1259-snap-gene-3.16-mRNA-1">
    <property type="protein sequence ID" value="maker-PairedContig_1259-snap-gene-3.16-mRNA-1"/>
    <property type="gene ID" value="maker-PairedContig_1259-snap-gene-3.16"/>
</dbReference>
<dbReference type="InterPro" id="IPR051346">
    <property type="entry name" value="OTU_Deubiquitinase"/>
</dbReference>
<dbReference type="AlphaFoldDB" id="A0A1I8EAV0"/>
<dbReference type="GO" id="GO:0071108">
    <property type="term" value="P:protein K48-linked deubiquitination"/>
    <property type="evidence" value="ECO:0007669"/>
    <property type="project" value="TreeGrafter"/>
</dbReference>
<evidence type="ECO:0000256" key="1">
    <source>
        <dbReference type="ARBA" id="ARBA00000707"/>
    </source>
</evidence>
<dbReference type="GO" id="GO:0070530">
    <property type="term" value="F:K63-linked polyubiquitin modification-dependent protein binding"/>
    <property type="evidence" value="ECO:0007669"/>
    <property type="project" value="TreeGrafter"/>
</dbReference>
<dbReference type="PROSITE" id="PS50802">
    <property type="entry name" value="OTU"/>
    <property type="match status" value="1"/>
</dbReference>
<dbReference type="GO" id="GO:0004843">
    <property type="term" value="F:cysteine-type deubiquitinase activity"/>
    <property type="evidence" value="ECO:0007669"/>
    <property type="project" value="UniProtKB-EC"/>
</dbReference>
<evidence type="ECO:0000256" key="5">
    <source>
        <dbReference type="ARBA" id="ARBA00022723"/>
    </source>
</evidence>
<proteinExistence type="inferred from homology"/>
<comment type="similarity">
    <text evidence="2">Belongs to the peptidase C64 family.</text>
</comment>